<dbReference type="Pfam" id="PF02517">
    <property type="entry name" value="Rce1-like"/>
    <property type="match status" value="1"/>
</dbReference>
<name>A0A4U1JAE5_9BACT</name>
<feature type="transmembrane region" description="Helical" evidence="1">
    <location>
        <begin position="26"/>
        <end position="48"/>
    </location>
</feature>
<evidence type="ECO:0000313" key="4">
    <source>
        <dbReference type="Proteomes" id="UP000309215"/>
    </source>
</evidence>
<feature type="transmembrane region" description="Helical" evidence="1">
    <location>
        <begin position="60"/>
        <end position="79"/>
    </location>
</feature>
<proteinExistence type="predicted"/>
<dbReference type="OrthoDB" id="158986at2"/>
<evidence type="ECO:0000256" key="1">
    <source>
        <dbReference type="SAM" id="Phobius"/>
    </source>
</evidence>
<organism evidence="3 4">
    <name type="scientific">Polyangium fumosum</name>
    <dbReference type="NCBI Taxonomy" id="889272"/>
    <lineage>
        <taxon>Bacteria</taxon>
        <taxon>Pseudomonadati</taxon>
        <taxon>Myxococcota</taxon>
        <taxon>Polyangia</taxon>
        <taxon>Polyangiales</taxon>
        <taxon>Polyangiaceae</taxon>
        <taxon>Polyangium</taxon>
    </lineage>
</organism>
<dbReference type="GO" id="GO:0080120">
    <property type="term" value="P:CAAX-box protein maturation"/>
    <property type="evidence" value="ECO:0007669"/>
    <property type="project" value="UniProtKB-ARBA"/>
</dbReference>
<reference evidence="3 4" key="1">
    <citation type="submission" date="2019-04" db="EMBL/GenBank/DDBJ databases">
        <authorList>
            <person name="Li Y."/>
            <person name="Wang J."/>
        </authorList>
    </citation>
    <scope>NUCLEOTIDE SEQUENCE [LARGE SCALE GENOMIC DNA]</scope>
    <source>
        <strain evidence="3 4">DSM 14668</strain>
    </source>
</reference>
<keyword evidence="4" id="KW-1185">Reference proteome</keyword>
<gene>
    <name evidence="3" type="ORF">E8A74_22765</name>
</gene>
<dbReference type="PANTHER" id="PTHR36435">
    <property type="entry name" value="SLR1288 PROTEIN"/>
    <property type="match status" value="1"/>
</dbReference>
<keyword evidence="3" id="KW-0378">Hydrolase</keyword>
<sequence length="292" mass="31576">MDPNDDDRPSSPLVPPAERGERSMSYLSAAGFAVGTTFLYIFFLSLIGSIRGGGEGRLDLVTSFGCQLVSTLLALFLILQLHAPDKSIRDYLGVRATHRGFFPLAAMLGMAVQIPANALYDIIVKRWPTGQPREEMLQEELAGGVPKRVLFFVILVLAGPLIEEVFFRGALFRPLRRRYDALGTILATSTFFAFAHLEWQLVLPIGIVGLSLGLLRSASGSLLPSFVMHGLFNGITLGSVYSRSPTEIADSAPIPLSVTIGGSAVTLVLLGLVYLLGKKSEVAREAREKDVA</sequence>
<evidence type="ECO:0000259" key="2">
    <source>
        <dbReference type="Pfam" id="PF02517"/>
    </source>
</evidence>
<evidence type="ECO:0000313" key="3">
    <source>
        <dbReference type="EMBL" id="TKD04436.1"/>
    </source>
</evidence>
<dbReference type="AlphaFoldDB" id="A0A4U1JAE5"/>
<keyword evidence="3" id="KW-0645">Protease</keyword>
<dbReference type="PANTHER" id="PTHR36435:SF1">
    <property type="entry name" value="CAAX AMINO TERMINAL PROTEASE FAMILY PROTEIN"/>
    <property type="match status" value="1"/>
</dbReference>
<dbReference type="InterPro" id="IPR003675">
    <property type="entry name" value="Rce1/LyrA-like_dom"/>
</dbReference>
<dbReference type="GO" id="GO:0006508">
    <property type="term" value="P:proteolysis"/>
    <property type="evidence" value="ECO:0007669"/>
    <property type="project" value="UniProtKB-KW"/>
</dbReference>
<dbReference type="InterPro" id="IPR052710">
    <property type="entry name" value="CAAX_protease"/>
</dbReference>
<dbReference type="EMBL" id="SSMQ01000024">
    <property type="protein sequence ID" value="TKD04436.1"/>
    <property type="molecule type" value="Genomic_DNA"/>
</dbReference>
<keyword evidence="3" id="KW-0482">Metalloprotease</keyword>
<dbReference type="GO" id="GO:0004175">
    <property type="term" value="F:endopeptidase activity"/>
    <property type="evidence" value="ECO:0007669"/>
    <property type="project" value="UniProtKB-ARBA"/>
</dbReference>
<protein>
    <submittedName>
        <fullName evidence="3">CPBP family intramembrane metalloprotease</fullName>
    </submittedName>
</protein>
<keyword evidence="1" id="KW-0472">Membrane</keyword>
<keyword evidence="1" id="KW-0812">Transmembrane</keyword>
<feature type="transmembrane region" description="Helical" evidence="1">
    <location>
        <begin position="201"/>
        <end position="219"/>
    </location>
</feature>
<feature type="transmembrane region" description="Helical" evidence="1">
    <location>
        <begin position="100"/>
        <end position="120"/>
    </location>
</feature>
<feature type="transmembrane region" description="Helical" evidence="1">
    <location>
        <begin position="226"/>
        <end position="242"/>
    </location>
</feature>
<comment type="caution">
    <text evidence="3">The sequence shown here is derived from an EMBL/GenBank/DDBJ whole genome shotgun (WGS) entry which is preliminary data.</text>
</comment>
<dbReference type="RefSeq" id="WP_136931161.1">
    <property type="nucleotide sequence ID" value="NZ_SSMQ01000024.1"/>
</dbReference>
<dbReference type="Proteomes" id="UP000309215">
    <property type="component" value="Unassembled WGS sequence"/>
</dbReference>
<keyword evidence="1" id="KW-1133">Transmembrane helix</keyword>
<dbReference type="GO" id="GO:0008237">
    <property type="term" value="F:metallopeptidase activity"/>
    <property type="evidence" value="ECO:0007669"/>
    <property type="project" value="UniProtKB-KW"/>
</dbReference>
<feature type="domain" description="CAAX prenyl protease 2/Lysostaphin resistance protein A-like" evidence="2">
    <location>
        <begin position="148"/>
        <end position="234"/>
    </location>
</feature>
<accession>A0A4U1JAE5</accession>
<feature type="transmembrane region" description="Helical" evidence="1">
    <location>
        <begin position="254"/>
        <end position="277"/>
    </location>
</feature>
<feature type="transmembrane region" description="Helical" evidence="1">
    <location>
        <begin position="149"/>
        <end position="167"/>
    </location>
</feature>